<reference evidence="4" key="1">
    <citation type="journal article" date="2020" name="ISME J.">
        <title>Gammaproteobacteria mediating utilization of methyl-, sulfur- and petroleum organic compounds in deep ocean hydrothermal plumes.</title>
        <authorList>
            <person name="Zhou Z."/>
            <person name="Liu Y."/>
            <person name="Pan J."/>
            <person name="Cron B.R."/>
            <person name="Toner B.M."/>
            <person name="Anantharaman K."/>
            <person name="Breier J.A."/>
            <person name="Dick G.J."/>
            <person name="Li M."/>
        </authorList>
    </citation>
    <scope>NUCLEOTIDE SEQUENCE</scope>
    <source>
        <strain evidence="4">SZUA-1515</strain>
    </source>
</reference>
<dbReference type="InterPro" id="IPR023753">
    <property type="entry name" value="FAD/NAD-binding_dom"/>
</dbReference>
<accession>A0A833E9D0</accession>
<name>A0A833E9D0_CALS0</name>
<protein>
    <submittedName>
        <fullName evidence="4">FAD-dependent oxidoreductase</fullName>
    </submittedName>
</protein>
<evidence type="ECO:0000256" key="2">
    <source>
        <dbReference type="ARBA" id="ARBA00023002"/>
    </source>
</evidence>
<dbReference type="EMBL" id="DQVM01000010">
    <property type="protein sequence ID" value="HIQ29024.1"/>
    <property type="molecule type" value="Genomic_DNA"/>
</dbReference>
<dbReference type="PRINTS" id="PR00469">
    <property type="entry name" value="PNDRDTASEII"/>
</dbReference>
<dbReference type="PRINTS" id="PR00368">
    <property type="entry name" value="FADPNR"/>
</dbReference>
<evidence type="ECO:0000313" key="4">
    <source>
        <dbReference type="EMBL" id="HIQ29024.1"/>
    </source>
</evidence>
<proteinExistence type="predicted"/>
<keyword evidence="1" id="KW-0285">Flavoprotein</keyword>
<dbReference type="AlphaFoldDB" id="A0A833E9D0"/>
<keyword evidence="2" id="KW-0560">Oxidoreductase</keyword>
<evidence type="ECO:0000313" key="5">
    <source>
        <dbReference type="Proteomes" id="UP000608579"/>
    </source>
</evidence>
<evidence type="ECO:0000259" key="3">
    <source>
        <dbReference type="Pfam" id="PF07992"/>
    </source>
</evidence>
<dbReference type="SUPFAM" id="SSF51905">
    <property type="entry name" value="FAD/NAD(P)-binding domain"/>
    <property type="match status" value="1"/>
</dbReference>
<dbReference type="GO" id="GO:0016491">
    <property type="term" value="F:oxidoreductase activity"/>
    <property type="evidence" value="ECO:0007669"/>
    <property type="project" value="UniProtKB-KW"/>
</dbReference>
<dbReference type="PANTHER" id="PTHR48105">
    <property type="entry name" value="THIOREDOXIN REDUCTASE 1-RELATED-RELATED"/>
    <property type="match status" value="1"/>
</dbReference>
<feature type="domain" description="FAD/NAD(P)-binding" evidence="3">
    <location>
        <begin position="4"/>
        <end position="280"/>
    </location>
</feature>
<dbReference type="Proteomes" id="UP000608579">
    <property type="component" value="Unassembled WGS sequence"/>
</dbReference>
<organism evidence="4 5">
    <name type="scientific">Caldiarchaeum subterraneum</name>
    <dbReference type="NCBI Taxonomy" id="311458"/>
    <lineage>
        <taxon>Archaea</taxon>
        <taxon>Nitrososphaerota</taxon>
        <taxon>Candidatus Caldarchaeales</taxon>
        <taxon>Candidatus Caldarchaeaceae</taxon>
        <taxon>Candidatus Caldarchaeum</taxon>
    </lineage>
</organism>
<sequence>MVLYDVVIVGGGAAGLTAALYSARQGLKTLVVTMDIGGQAVLTPHIENYPGVGVVSGLELAERLREQAESFGAEFIYDKAVKIEDTGENLLLIHTRGSGVYEALAVILAFGKTPRPLGVPGEERLVGKGVSYCAVCDAPLFRGRRVIVVGAGDPAVEAALLLCRYGNAVSIVQRGSSVVANEQLIGECVKNRVEVITSTVVKEIKGEAKVEAVVLQNIKTGEEQEVKVDGVFVEMGYAAQTDWVKDLVVLNNNGEIVTNKLAETSHPGIFAAGDVTDMPYKQFIISAGEGAVAALSAYNYIARLRGRPAVKTDWKALKKEESGFKLEL</sequence>
<dbReference type="InterPro" id="IPR050097">
    <property type="entry name" value="Ferredoxin-NADP_redctase_2"/>
</dbReference>
<dbReference type="InterPro" id="IPR036188">
    <property type="entry name" value="FAD/NAD-bd_sf"/>
</dbReference>
<evidence type="ECO:0000256" key="1">
    <source>
        <dbReference type="ARBA" id="ARBA00022630"/>
    </source>
</evidence>
<dbReference type="Pfam" id="PF07992">
    <property type="entry name" value="Pyr_redox_2"/>
    <property type="match status" value="1"/>
</dbReference>
<dbReference type="Gene3D" id="3.50.50.60">
    <property type="entry name" value="FAD/NAD(P)-binding domain"/>
    <property type="match status" value="2"/>
</dbReference>
<gene>
    <name evidence="4" type="ORF">EYH45_00505</name>
</gene>
<comment type="caution">
    <text evidence="4">The sequence shown here is derived from an EMBL/GenBank/DDBJ whole genome shotgun (WGS) entry which is preliminary data.</text>
</comment>